<dbReference type="RefSeq" id="WP_298963749.1">
    <property type="nucleotide sequence ID" value="NZ_JAQYXP010000007.1"/>
</dbReference>
<keyword evidence="2" id="KW-1185">Reference proteome</keyword>
<accession>A0ABV0A6M0</accession>
<proteinExistence type="predicted"/>
<gene>
    <name evidence="1" type="ORF">PUR29_35300</name>
</gene>
<organism evidence="1 2">
    <name type="scientific">Methylobacterium ajmalii</name>
    <dbReference type="NCBI Taxonomy" id="2738439"/>
    <lineage>
        <taxon>Bacteria</taxon>
        <taxon>Pseudomonadati</taxon>
        <taxon>Pseudomonadota</taxon>
        <taxon>Alphaproteobacteria</taxon>
        <taxon>Hyphomicrobiales</taxon>
        <taxon>Methylobacteriaceae</taxon>
        <taxon>Methylobacterium</taxon>
    </lineage>
</organism>
<sequence length="52" mass="5583">MLQRKVPNGYVRTAIATPTLGTNVALSATVITTWPKRVIPAAAADIMLSHHK</sequence>
<dbReference type="Proteomes" id="UP001407347">
    <property type="component" value="Unassembled WGS sequence"/>
</dbReference>
<protein>
    <submittedName>
        <fullName evidence="1">Uncharacterized protein</fullName>
    </submittedName>
</protein>
<evidence type="ECO:0000313" key="1">
    <source>
        <dbReference type="EMBL" id="MEN3238706.1"/>
    </source>
</evidence>
<comment type="caution">
    <text evidence="1">The sequence shown here is derived from an EMBL/GenBank/DDBJ whole genome shotgun (WGS) entry which is preliminary data.</text>
</comment>
<name>A0ABV0A6M0_9HYPH</name>
<reference evidence="1 2" key="1">
    <citation type="journal article" date="2023" name="PLoS ONE">
        <title>Complete genome assembly of Hawai'i environmental nontuberculous mycobacteria reveals unexpected co-isolation with methylobacteria.</title>
        <authorList>
            <person name="Hendrix J."/>
            <person name="Epperson L.E."/>
            <person name="Tong E.I."/>
            <person name="Chan Y.L."/>
            <person name="Hasan N.A."/>
            <person name="Dawrs S.N."/>
            <person name="Norton G.J."/>
            <person name="Virdi R."/>
            <person name="Crooks J.L."/>
            <person name="Chan E.D."/>
            <person name="Honda J.R."/>
            <person name="Strong M."/>
        </authorList>
    </citation>
    <scope>NUCLEOTIDE SEQUENCE [LARGE SCALE GENOMIC DNA]</scope>
    <source>
        <strain evidence="1 2">NJH_HI04-1</strain>
    </source>
</reference>
<evidence type="ECO:0000313" key="2">
    <source>
        <dbReference type="Proteomes" id="UP001407347"/>
    </source>
</evidence>
<dbReference type="EMBL" id="JAQYXP010000007">
    <property type="protein sequence ID" value="MEN3238706.1"/>
    <property type="molecule type" value="Genomic_DNA"/>
</dbReference>